<name>A0ABR4NCL4_9FUNG</name>
<organism evidence="2 3">
    <name type="scientific">Polyrhizophydium stewartii</name>
    <dbReference type="NCBI Taxonomy" id="2732419"/>
    <lineage>
        <taxon>Eukaryota</taxon>
        <taxon>Fungi</taxon>
        <taxon>Fungi incertae sedis</taxon>
        <taxon>Chytridiomycota</taxon>
        <taxon>Chytridiomycota incertae sedis</taxon>
        <taxon>Chytridiomycetes</taxon>
        <taxon>Rhizophydiales</taxon>
        <taxon>Rhizophydiales incertae sedis</taxon>
        <taxon>Polyrhizophydium</taxon>
    </lineage>
</organism>
<dbReference type="EMBL" id="JADGIZ020000012">
    <property type="protein sequence ID" value="KAL2917270.1"/>
    <property type="molecule type" value="Genomic_DNA"/>
</dbReference>
<proteinExistence type="predicted"/>
<feature type="region of interest" description="Disordered" evidence="1">
    <location>
        <begin position="1"/>
        <end position="118"/>
    </location>
</feature>
<sequence>MLAQTQKENLAAHRMRTPMAKAAGADHSAAGAGSGPVKTEKSNTATKPAPSGKKPLVVVAAPPEASAAGAGAARVRALREVTNKTPTSADRSAAKRDKAARPATGKSVRIAPADGKTAPGTGAGVARALHTPHAPLAIHANLQRTAAKVPSRLAAGFASAGASSGSDDDDDDLEEDTIEYMPPSTFGALYRFPDHLDVNIASFSGPPAFEHVRPQIRKKLELAGQLDLEPVRPPPPVRALSPIHHDLDIPPFEFDSNALII</sequence>
<protein>
    <submittedName>
        <fullName evidence="2">Uncharacterized protein</fullName>
    </submittedName>
</protein>
<feature type="compositionally biased region" description="Low complexity" evidence="1">
    <location>
        <begin position="20"/>
        <end position="31"/>
    </location>
</feature>
<gene>
    <name evidence="2" type="ORF">HK105_203335</name>
</gene>
<keyword evidence="3" id="KW-1185">Reference proteome</keyword>
<evidence type="ECO:0000313" key="2">
    <source>
        <dbReference type="EMBL" id="KAL2917270.1"/>
    </source>
</evidence>
<dbReference type="Proteomes" id="UP001527925">
    <property type="component" value="Unassembled WGS sequence"/>
</dbReference>
<comment type="caution">
    <text evidence="2">The sequence shown here is derived from an EMBL/GenBank/DDBJ whole genome shotgun (WGS) entry which is preliminary data.</text>
</comment>
<evidence type="ECO:0000313" key="3">
    <source>
        <dbReference type="Proteomes" id="UP001527925"/>
    </source>
</evidence>
<evidence type="ECO:0000256" key="1">
    <source>
        <dbReference type="SAM" id="MobiDB-lite"/>
    </source>
</evidence>
<accession>A0ABR4NCL4</accession>
<feature type="compositionally biased region" description="Low complexity" evidence="1">
    <location>
        <begin position="55"/>
        <end position="75"/>
    </location>
</feature>
<reference evidence="2 3" key="1">
    <citation type="submission" date="2023-09" db="EMBL/GenBank/DDBJ databases">
        <title>Pangenome analysis of Batrachochytrium dendrobatidis and related Chytrids.</title>
        <authorList>
            <person name="Yacoub M.N."/>
            <person name="Stajich J.E."/>
            <person name="James T.Y."/>
        </authorList>
    </citation>
    <scope>NUCLEOTIDE SEQUENCE [LARGE SCALE GENOMIC DNA]</scope>
    <source>
        <strain evidence="2 3">JEL0888</strain>
    </source>
</reference>